<dbReference type="EMBL" id="JACIEE010000006">
    <property type="protein sequence ID" value="MBB3978075.1"/>
    <property type="molecule type" value="Genomic_DNA"/>
</dbReference>
<evidence type="ECO:0000256" key="1">
    <source>
        <dbReference type="ARBA" id="ARBA00009437"/>
    </source>
</evidence>
<reference evidence="6 7" key="1">
    <citation type="submission" date="2020-08" db="EMBL/GenBank/DDBJ databases">
        <title>Genomic Encyclopedia of Type Strains, Phase IV (KMG-IV): sequencing the most valuable type-strain genomes for metagenomic binning, comparative biology and taxonomic classification.</title>
        <authorList>
            <person name="Goeker M."/>
        </authorList>
    </citation>
    <scope>NUCLEOTIDE SEQUENCE [LARGE SCALE GENOMIC DNA]</scope>
    <source>
        <strain evidence="6 7">DSM 100211</strain>
    </source>
</reference>
<keyword evidence="4" id="KW-0804">Transcription</keyword>
<evidence type="ECO:0000256" key="4">
    <source>
        <dbReference type="ARBA" id="ARBA00023163"/>
    </source>
</evidence>
<dbReference type="RefSeq" id="WP_183806167.1">
    <property type="nucleotide sequence ID" value="NZ_JACIEE010000006.1"/>
</dbReference>
<dbReference type="InterPro" id="IPR058163">
    <property type="entry name" value="LysR-type_TF_proteobact-type"/>
</dbReference>
<dbReference type="Gene3D" id="3.40.190.290">
    <property type="match status" value="1"/>
</dbReference>
<dbReference type="GO" id="GO:0003700">
    <property type="term" value="F:DNA-binding transcription factor activity"/>
    <property type="evidence" value="ECO:0007669"/>
    <property type="project" value="InterPro"/>
</dbReference>
<evidence type="ECO:0000259" key="5">
    <source>
        <dbReference type="PROSITE" id="PS50931"/>
    </source>
</evidence>
<comment type="similarity">
    <text evidence="1">Belongs to the LysR transcriptional regulatory family.</text>
</comment>
<keyword evidence="3 6" id="KW-0238">DNA-binding</keyword>
<accession>A0A7W6DC99</accession>
<dbReference type="PROSITE" id="PS50931">
    <property type="entry name" value="HTH_LYSR"/>
    <property type="match status" value="1"/>
</dbReference>
<dbReference type="InterPro" id="IPR005119">
    <property type="entry name" value="LysR_subst-bd"/>
</dbReference>
<evidence type="ECO:0000313" key="7">
    <source>
        <dbReference type="Proteomes" id="UP000574761"/>
    </source>
</evidence>
<organism evidence="6 7">
    <name type="scientific">Mycoplana azooxidifex</name>
    <dbReference type="NCBI Taxonomy" id="1636188"/>
    <lineage>
        <taxon>Bacteria</taxon>
        <taxon>Pseudomonadati</taxon>
        <taxon>Pseudomonadota</taxon>
        <taxon>Alphaproteobacteria</taxon>
        <taxon>Hyphomicrobiales</taxon>
        <taxon>Rhizobiaceae</taxon>
        <taxon>Mycoplana</taxon>
    </lineage>
</organism>
<comment type="caution">
    <text evidence="6">The sequence shown here is derived from an EMBL/GenBank/DDBJ whole genome shotgun (WGS) entry which is preliminary data.</text>
</comment>
<dbReference type="InterPro" id="IPR036390">
    <property type="entry name" value="WH_DNA-bd_sf"/>
</dbReference>
<dbReference type="Pfam" id="PF00126">
    <property type="entry name" value="HTH_1"/>
    <property type="match status" value="1"/>
</dbReference>
<dbReference type="CDD" id="cd08474">
    <property type="entry name" value="PBP2_CrgA_like_5"/>
    <property type="match status" value="1"/>
</dbReference>
<gene>
    <name evidence="6" type="ORF">GGQ64_003289</name>
</gene>
<proteinExistence type="inferred from homology"/>
<dbReference type="Pfam" id="PF03466">
    <property type="entry name" value="LysR_substrate"/>
    <property type="match status" value="1"/>
</dbReference>
<dbReference type="InterPro" id="IPR036388">
    <property type="entry name" value="WH-like_DNA-bd_sf"/>
</dbReference>
<evidence type="ECO:0000313" key="6">
    <source>
        <dbReference type="EMBL" id="MBB3978075.1"/>
    </source>
</evidence>
<feature type="domain" description="HTH lysR-type" evidence="5">
    <location>
        <begin position="26"/>
        <end position="83"/>
    </location>
</feature>
<dbReference type="PANTHER" id="PTHR30537">
    <property type="entry name" value="HTH-TYPE TRANSCRIPTIONAL REGULATOR"/>
    <property type="match status" value="1"/>
</dbReference>
<dbReference type="PANTHER" id="PTHR30537:SF1">
    <property type="entry name" value="HTH-TYPE TRANSCRIPTIONAL REGULATOR PGRR"/>
    <property type="match status" value="1"/>
</dbReference>
<keyword evidence="2" id="KW-0805">Transcription regulation</keyword>
<dbReference type="Gene3D" id="1.10.10.10">
    <property type="entry name" value="Winged helix-like DNA-binding domain superfamily/Winged helix DNA-binding domain"/>
    <property type="match status" value="1"/>
</dbReference>
<evidence type="ECO:0000256" key="2">
    <source>
        <dbReference type="ARBA" id="ARBA00023015"/>
    </source>
</evidence>
<dbReference type="FunFam" id="1.10.10.10:FF:000001">
    <property type="entry name" value="LysR family transcriptional regulator"/>
    <property type="match status" value="1"/>
</dbReference>
<dbReference type="InterPro" id="IPR000847">
    <property type="entry name" value="LysR_HTH_N"/>
</dbReference>
<keyword evidence="7" id="KW-1185">Reference proteome</keyword>
<evidence type="ECO:0000256" key="3">
    <source>
        <dbReference type="ARBA" id="ARBA00023125"/>
    </source>
</evidence>
<sequence length="326" mass="35704">MTSNRCADKTGKSTQLDKAGFAMDQFRLDSLDVFAAIVRCGGFRAAAQERGVSSSALSQTINSLEEALGIRLLNRTTRSVAPTEAGERLLRRLGPALTDIRLAVDDLNQLKDNPSGTLRINAPGPAIDHLLCPAMFTFMDTYPDIKVELVSDAAVIDIVEQGFDAGVRFGKQLAQDMIAVPLGPSLRYAIVASPDYIAKHGLPLTPNDLARHNCIRRRFPGGMLVSWKFEKGGDTLDVLPEGRLTLSSAHNELQAAVAGCGLAHVFEDYATHHLTSGRLTEVLKDWSPLLPSWYLYYPSKRHSSAAMRVLVSFLRSHDWNMSQMPA</sequence>
<dbReference type="Proteomes" id="UP000574761">
    <property type="component" value="Unassembled WGS sequence"/>
</dbReference>
<protein>
    <submittedName>
        <fullName evidence="6">DNA-binding transcriptional LysR family regulator</fullName>
    </submittedName>
</protein>
<dbReference type="SUPFAM" id="SSF53850">
    <property type="entry name" value="Periplasmic binding protein-like II"/>
    <property type="match status" value="1"/>
</dbReference>
<dbReference type="SUPFAM" id="SSF46785">
    <property type="entry name" value="Winged helix' DNA-binding domain"/>
    <property type="match status" value="1"/>
</dbReference>
<name>A0A7W6DC99_9HYPH</name>
<dbReference type="GO" id="GO:0006351">
    <property type="term" value="P:DNA-templated transcription"/>
    <property type="evidence" value="ECO:0007669"/>
    <property type="project" value="TreeGrafter"/>
</dbReference>
<dbReference type="GO" id="GO:0043565">
    <property type="term" value="F:sequence-specific DNA binding"/>
    <property type="evidence" value="ECO:0007669"/>
    <property type="project" value="TreeGrafter"/>
</dbReference>
<dbReference type="AlphaFoldDB" id="A0A7W6DC99"/>